<dbReference type="AlphaFoldDB" id="A0A8J7MEA0"/>
<evidence type="ECO:0000256" key="3">
    <source>
        <dbReference type="SAM" id="Phobius"/>
    </source>
</evidence>
<proteinExistence type="predicted"/>
<evidence type="ECO:0000256" key="2">
    <source>
        <dbReference type="SAM" id="Coils"/>
    </source>
</evidence>
<feature type="transmembrane region" description="Helical" evidence="3">
    <location>
        <begin position="451"/>
        <end position="470"/>
    </location>
</feature>
<keyword evidence="3" id="KW-1133">Transmembrane helix</keyword>
<dbReference type="InterPro" id="IPR011990">
    <property type="entry name" value="TPR-like_helical_dom_sf"/>
</dbReference>
<dbReference type="SUPFAM" id="SSF48452">
    <property type="entry name" value="TPR-like"/>
    <property type="match status" value="1"/>
</dbReference>
<feature type="transmembrane region" description="Helical" evidence="3">
    <location>
        <begin position="722"/>
        <end position="742"/>
    </location>
</feature>
<comment type="caution">
    <text evidence="4">The sequence shown here is derived from an EMBL/GenBank/DDBJ whole genome shotgun (WGS) entry which is preliminary data.</text>
</comment>
<keyword evidence="1" id="KW-0802">TPR repeat</keyword>
<dbReference type="InterPro" id="IPR025738">
    <property type="entry name" value="BatD"/>
</dbReference>
<organism evidence="4 5">
    <name type="scientific">Persicirhabdus sediminis</name>
    <dbReference type="NCBI Taxonomy" id="454144"/>
    <lineage>
        <taxon>Bacteria</taxon>
        <taxon>Pseudomonadati</taxon>
        <taxon>Verrucomicrobiota</taxon>
        <taxon>Verrucomicrobiia</taxon>
        <taxon>Verrucomicrobiales</taxon>
        <taxon>Verrucomicrobiaceae</taxon>
        <taxon>Persicirhabdus</taxon>
    </lineage>
</organism>
<evidence type="ECO:0000256" key="1">
    <source>
        <dbReference type="PROSITE-ProRule" id="PRU00339"/>
    </source>
</evidence>
<dbReference type="PROSITE" id="PS50005">
    <property type="entry name" value="TPR"/>
    <property type="match status" value="1"/>
</dbReference>
<dbReference type="RefSeq" id="WP_200312321.1">
    <property type="nucleotide sequence ID" value="NZ_JAENIM010000044.1"/>
</dbReference>
<dbReference type="InterPro" id="IPR019734">
    <property type="entry name" value="TPR_rpt"/>
</dbReference>
<protein>
    <submittedName>
        <fullName evidence="4">BatD family protein</fullName>
    </submittedName>
</protein>
<gene>
    <name evidence="4" type="ORF">JIN82_14190</name>
</gene>
<evidence type="ECO:0000313" key="4">
    <source>
        <dbReference type="EMBL" id="MBK1792309.1"/>
    </source>
</evidence>
<reference evidence="4" key="1">
    <citation type="submission" date="2021-01" db="EMBL/GenBank/DDBJ databases">
        <title>Modified the classification status of verrucomicrobia.</title>
        <authorList>
            <person name="Feng X."/>
        </authorList>
    </citation>
    <scope>NUCLEOTIDE SEQUENCE</scope>
    <source>
        <strain evidence="4">_KCTC 22039</strain>
    </source>
</reference>
<keyword evidence="3" id="KW-0472">Membrane</keyword>
<keyword evidence="5" id="KW-1185">Reference proteome</keyword>
<accession>A0A8J7MEA0</accession>
<feature type="transmembrane region" description="Helical" evidence="3">
    <location>
        <begin position="689"/>
        <end position="710"/>
    </location>
</feature>
<dbReference type="PANTHER" id="PTHR40940:SF2">
    <property type="entry name" value="BATD"/>
    <property type="match status" value="1"/>
</dbReference>
<dbReference type="SMART" id="SM00028">
    <property type="entry name" value="TPR"/>
    <property type="match status" value="1"/>
</dbReference>
<evidence type="ECO:0000313" key="5">
    <source>
        <dbReference type="Proteomes" id="UP000624703"/>
    </source>
</evidence>
<dbReference type="Proteomes" id="UP000624703">
    <property type="component" value="Unassembled WGS sequence"/>
</dbReference>
<dbReference type="EMBL" id="JAENIM010000044">
    <property type="protein sequence ID" value="MBK1792309.1"/>
    <property type="molecule type" value="Genomic_DNA"/>
</dbReference>
<keyword evidence="2" id="KW-0175">Coiled coil</keyword>
<name>A0A8J7MEA0_9BACT</name>
<dbReference type="PANTHER" id="PTHR40940">
    <property type="entry name" value="PROTEIN BATD-RELATED"/>
    <property type="match status" value="1"/>
</dbReference>
<feature type="repeat" description="TPR" evidence="1">
    <location>
        <begin position="621"/>
        <end position="654"/>
    </location>
</feature>
<keyword evidence="3" id="KW-0812">Transmembrane</keyword>
<feature type="coiled-coil region" evidence="2">
    <location>
        <begin position="506"/>
        <end position="533"/>
    </location>
</feature>
<sequence length="819" mass="90857">MSLISAHTPAKANHYQLSPFSSQLATLIICAISLILAAGAVAKDRQPFATANLTTKHLIPGERAYLFLSVQNGRLQSRPATPQVDGLAINFQHVGTQTSGGFGGFTTTHYLVYTISAVEPGDYTLPPFQLQSTGQVLATPSINFTVHDGSELVSFPTPADGPAILAGMFLDKDELYQGEYSPLTFKLYKPSSLRMAALEPPTGEKQNCAAWRFSQSRQSEISELIYDNERYNTIEFHTNVQGIQPGKATFGPSELKVITRHRYRDGRGFLRSTEVTNEYALDPLEFTVLPLPAGAPDGFSGAVGRFSIETSTPKQVYNSDATVAVDIIVSGEGNLDSIKCPEQLDGESWNVIDSSRTQRNQERRQLDGHSQFRQLMRPLELVKSIPAYQLHYFDPETKNYHTALAPEIPISLLGEAPQIVVPTGDLSTPASELRDILSISASAPLIIQPRWWWNIAPLLVVLVLAAGIAARKYQQYQLNQSEARALQKNMRQLGKLNKQAELYREAARIIETKVDAKQLAEEANQELAEIIQQRDLLCFQLEQEDQPVDAAKKGQIIKTINRAIQRGLIAGAILFAFGISQPQLQASENTIDTSYQEKQFNQALETAKQQLAETNKPAELASLYYKIGNIHYRLEQPAQAALAWRRALHIAPNYREARHNLKYLEHQQEAIVPSHHAFTNELTRLTPQVYLALTIAMVWLTAIAAFIRFAYRPGGWKTNTCLALMILCPSIAVAAAASYHYFPDDHQLARYSEQAILADTASLFSQPFAQSARTQIDAPAASLVKIITQRGEWNYVELANGEIGWIPADQLLMLESTSN</sequence>
<dbReference type="Gene3D" id="1.25.40.10">
    <property type="entry name" value="Tetratricopeptide repeat domain"/>
    <property type="match status" value="1"/>
</dbReference>